<organism evidence="1 2">
    <name type="scientific">Caerostris darwini</name>
    <dbReference type="NCBI Taxonomy" id="1538125"/>
    <lineage>
        <taxon>Eukaryota</taxon>
        <taxon>Metazoa</taxon>
        <taxon>Ecdysozoa</taxon>
        <taxon>Arthropoda</taxon>
        <taxon>Chelicerata</taxon>
        <taxon>Arachnida</taxon>
        <taxon>Araneae</taxon>
        <taxon>Araneomorphae</taxon>
        <taxon>Entelegynae</taxon>
        <taxon>Araneoidea</taxon>
        <taxon>Araneidae</taxon>
        <taxon>Caerostris</taxon>
    </lineage>
</organism>
<name>A0AAV4UUC5_9ARAC</name>
<protein>
    <submittedName>
        <fullName evidence="1">Uncharacterized protein</fullName>
    </submittedName>
</protein>
<sequence length="80" mass="9121">MDRTFNCVNLRKAVNLGFFNTYEQYIKKPQDGDDYASSVCRCNTQKINFRGAVIVPFGDENDAKTKPADRAARRLSKSRV</sequence>
<proteinExistence type="predicted"/>
<reference evidence="1 2" key="1">
    <citation type="submission" date="2021-06" db="EMBL/GenBank/DDBJ databases">
        <title>Caerostris darwini draft genome.</title>
        <authorList>
            <person name="Kono N."/>
            <person name="Arakawa K."/>
        </authorList>
    </citation>
    <scope>NUCLEOTIDE SEQUENCE [LARGE SCALE GENOMIC DNA]</scope>
</reference>
<comment type="caution">
    <text evidence="1">The sequence shown here is derived from an EMBL/GenBank/DDBJ whole genome shotgun (WGS) entry which is preliminary data.</text>
</comment>
<accession>A0AAV4UUC5</accession>
<dbReference type="AlphaFoldDB" id="A0AAV4UUC5"/>
<keyword evidence="2" id="KW-1185">Reference proteome</keyword>
<dbReference type="Proteomes" id="UP001054837">
    <property type="component" value="Unassembled WGS sequence"/>
</dbReference>
<gene>
    <name evidence="1" type="ORF">CDAR_217261</name>
</gene>
<evidence type="ECO:0000313" key="2">
    <source>
        <dbReference type="Proteomes" id="UP001054837"/>
    </source>
</evidence>
<evidence type="ECO:0000313" key="1">
    <source>
        <dbReference type="EMBL" id="GIY61336.1"/>
    </source>
</evidence>
<dbReference type="EMBL" id="BPLQ01011932">
    <property type="protein sequence ID" value="GIY61336.1"/>
    <property type="molecule type" value="Genomic_DNA"/>
</dbReference>